<sequence>MDKSWVEHNGTLEAIYKSAIETNMTREYIIDKIIGKEDTVIPPKTIANIKFKTYMGTINKQLTIHPVDRLSQNQYLKLEKNIVDKNIEEIQVYNFSNLYTRIYEGTIIGTIEYKKKDSLLIINETSKDITDRQGTVIKISNDLTNKQREKATLLISKYQYLFTSEQLELNCAKVEECEVNLDSKDTVFQAPYRVSPKQREKLKNIIDEMTRADIIEPSKSSYAAPVFIIPKKQKGESFLSGFY</sequence>
<dbReference type="AlphaFoldDB" id="A0AAV0Y727"/>
<name>A0AAV0Y727_9HEMI</name>
<accession>A0AAV0Y727</accession>
<dbReference type="GO" id="GO:0071897">
    <property type="term" value="P:DNA biosynthetic process"/>
    <property type="evidence" value="ECO:0007669"/>
    <property type="project" value="UniProtKB-ARBA"/>
</dbReference>
<protein>
    <submittedName>
        <fullName evidence="1">Uncharacterized protein</fullName>
    </submittedName>
</protein>
<dbReference type="Proteomes" id="UP001160148">
    <property type="component" value="Unassembled WGS sequence"/>
</dbReference>
<dbReference type="InterPro" id="IPR043502">
    <property type="entry name" value="DNA/RNA_pol_sf"/>
</dbReference>
<proteinExistence type="predicted"/>
<dbReference type="EMBL" id="CARXXK010001517">
    <property type="protein sequence ID" value="CAI6376598.1"/>
    <property type="molecule type" value="Genomic_DNA"/>
</dbReference>
<organism evidence="1 2">
    <name type="scientific">Macrosiphum euphorbiae</name>
    <name type="common">potato aphid</name>
    <dbReference type="NCBI Taxonomy" id="13131"/>
    <lineage>
        <taxon>Eukaryota</taxon>
        <taxon>Metazoa</taxon>
        <taxon>Ecdysozoa</taxon>
        <taxon>Arthropoda</taxon>
        <taxon>Hexapoda</taxon>
        <taxon>Insecta</taxon>
        <taxon>Pterygota</taxon>
        <taxon>Neoptera</taxon>
        <taxon>Paraneoptera</taxon>
        <taxon>Hemiptera</taxon>
        <taxon>Sternorrhyncha</taxon>
        <taxon>Aphidomorpha</taxon>
        <taxon>Aphidoidea</taxon>
        <taxon>Aphididae</taxon>
        <taxon>Macrosiphini</taxon>
        <taxon>Macrosiphum</taxon>
    </lineage>
</organism>
<reference evidence="1 2" key="1">
    <citation type="submission" date="2023-01" db="EMBL/GenBank/DDBJ databases">
        <authorList>
            <person name="Whitehead M."/>
        </authorList>
    </citation>
    <scope>NUCLEOTIDE SEQUENCE [LARGE SCALE GENOMIC DNA]</scope>
</reference>
<evidence type="ECO:0000313" key="1">
    <source>
        <dbReference type="EMBL" id="CAI6376598.1"/>
    </source>
</evidence>
<dbReference type="SUPFAM" id="SSF56672">
    <property type="entry name" value="DNA/RNA polymerases"/>
    <property type="match status" value="1"/>
</dbReference>
<dbReference type="Gene3D" id="3.10.10.10">
    <property type="entry name" value="HIV Type 1 Reverse Transcriptase, subunit A, domain 1"/>
    <property type="match status" value="1"/>
</dbReference>
<gene>
    <name evidence="1" type="ORF">MEUPH1_LOCUS29947</name>
</gene>
<evidence type="ECO:0000313" key="2">
    <source>
        <dbReference type="Proteomes" id="UP001160148"/>
    </source>
</evidence>
<keyword evidence="2" id="KW-1185">Reference proteome</keyword>
<comment type="caution">
    <text evidence="1">The sequence shown here is derived from an EMBL/GenBank/DDBJ whole genome shotgun (WGS) entry which is preliminary data.</text>
</comment>